<protein>
    <submittedName>
        <fullName evidence="1">Uncharacterized protein</fullName>
    </submittedName>
</protein>
<proteinExistence type="predicted"/>
<dbReference type="Proteomes" id="UP000178606">
    <property type="component" value="Unassembled WGS sequence"/>
</dbReference>
<gene>
    <name evidence="1" type="ORF">A3F84_24450</name>
</gene>
<name>A0A1F6CMI5_HANXR</name>
<dbReference type="EMBL" id="MFKF01000208">
    <property type="protein sequence ID" value="OGG50453.1"/>
    <property type="molecule type" value="Genomic_DNA"/>
</dbReference>
<evidence type="ECO:0000313" key="1">
    <source>
        <dbReference type="EMBL" id="OGG50453.1"/>
    </source>
</evidence>
<organism evidence="1 2">
    <name type="scientific">Handelsmanbacteria sp. (strain RIFCSPLOWO2_12_FULL_64_10)</name>
    <dbReference type="NCBI Taxonomy" id="1817868"/>
    <lineage>
        <taxon>Bacteria</taxon>
        <taxon>Candidatus Handelsmaniibacteriota</taxon>
    </lineage>
</organism>
<accession>A0A1F6CMI5</accession>
<reference evidence="1 2" key="1">
    <citation type="journal article" date="2016" name="Nat. Commun.">
        <title>Thousands of microbial genomes shed light on interconnected biogeochemical processes in an aquifer system.</title>
        <authorList>
            <person name="Anantharaman K."/>
            <person name="Brown C.T."/>
            <person name="Hug L.A."/>
            <person name="Sharon I."/>
            <person name="Castelle C.J."/>
            <person name="Probst A.J."/>
            <person name="Thomas B.C."/>
            <person name="Singh A."/>
            <person name="Wilkins M.J."/>
            <person name="Karaoz U."/>
            <person name="Brodie E.L."/>
            <person name="Williams K.H."/>
            <person name="Hubbard S.S."/>
            <person name="Banfield J.F."/>
        </authorList>
    </citation>
    <scope>NUCLEOTIDE SEQUENCE [LARGE SCALE GENOMIC DNA]</scope>
    <source>
        <strain evidence="2">RIFCSPLOWO2_12_FULL_64_10</strain>
    </source>
</reference>
<sequence>MDKLQKLKREQAVLTRQMETLNGRLLAGDRTVRTQVTAVNRQLARIGEQIGALTGEKTQEEET</sequence>
<evidence type="ECO:0000313" key="2">
    <source>
        <dbReference type="Proteomes" id="UP000178606"/>
    </source>
</evidence>
<dbReference type="AlphaFoldDB" id="A0A1F6CMI5"/>
<comment type="caution">
    <text evidence="1">The sequence shown here is derived from an EMBL/GenBank/DDBJ whole genome shotgun (WGS) entry which is preliminary data.</text>
</comment>